<dbReference type="RefSeq" id="XP_065660993.1">
    <property type="nucleotide sequence ID" value="XM_065804921.1"/>
</dbReference>
<dbReference type="PROSITE" id="PS50294">
    <property type="entry name" value="WD_REPEATS_REGION"/>
    <property type="match status" value="1"/>
</dbReference>
<dbReference type="InterPro" id="IPR056162">
    <property type="entry name" value="WD40_MABP1-WDR62_2nd"/>
</dbReference>
<dbReference type="Gene3D" id="2.130.10.10">
    <property type="entry name" value="YVTN repeat-like/Quinoprotein amine dehydrogenase"/>
    <property type="match status" value="4"/>
</dbReference>
<dbReference type="GO" id="GO:0016301">
    <property type="term" value="F:kinase activity"/>
    <property type="evidence" value="ECO:0007669"/>
    <property type="project" value="UniProtKB-KW"/>
</dbReference>
<accession>A0ABM4CGZ3</accession>
<evidence type="ECO:0000259" key="3">
    <source>
        <dbReference type="Pfam" id="PF24782"/>
    </source>
</evidence>
<reference evidence="5" key="1">
    <citation type="submission" date="2025-08" db="UniProtKB">
        <authorList>
            <consortium name="RefSeq"/>
        </authorList>
    </citation>
    <scope>IDENTIFICATION</scope>
</reference>
<dbReference type="Pfam" id="PF00400">
    <property type="entry name" value="WD40"/>
    <property type="match status" value="3"/>
</dbReference>
<sequence length="1430" mass="161063">MKKSANGFLNKVTPRKLIRKAASRADLRSLNEKVSLERVLGLTTTNSNGIACNPISGVVAYPAGCVIVLYNPKSEQQRHIINQEKKTITCLNFSGDGKYLASGECGQQPMVRVWELGETITQISELKGHKSGIISVEFSPNQKLLVSIGDHHDMLVNIWNWKGGHTVACNKSGCRVRSVSLSENGQYLVTVGNRHVKFWYLNSETSSTQNIPIAPITGRSGILGDQRNNCFTDVMCGRGKNSSFTYCVTKSGLLCLFSEKRILDKWVQLKAGCTNCLVVTEKHIYCGCSDGIIRVFNPSEIKFMATLPLPHKLGINVCGSKNQANITVQLKNYPDVVALAVDEPRFILSSVYNDHSLYIWDIHDIHNVHKLNSFLYHSACIWGVETYKCSGNDPFLPYGSFLTCSSDDTIRIWNMDQEPNESNVYFKNVYSKELLKIVYIDEGLSNLQDTSMTPLGKDTDSKNGVRCMQISPNGHLCAAGDRSGNLRIYNLEFFDEIYRIDAHESEILCVEFSDPKSDFELLATSSRDRLVHIFDVQNKFNLLQTIDDHSSSITAVRFNYDLDVLQLLSCGADKVVMFHTGQTNSNGSITFIRNTIVPGKSTLYDMGIDPTRKLAATVGQDRNLRIYDIQGAKQIHCFKGSQNEGNLIKLQLDPSGVYAAISCSDKTISIYDFTRGECESVILGHSELVTGLQFTSDGKRLISVAGDGCIFIWKLPTVFTENILNRLEELEIPFIPRECDEVDTHRKTFIVSSPTLPDEESKFKTPPKDLSSHYRFSVGQLPVWARKQIEVENNLANAKGSNAPLGRWGERTEEPLNTVLEIENKTVTYSTSSLDFNETAGNESKVLKLSDDSLNGDNERRFEVTRNQRSSSWKEGTDVSDHKLDSESESAESVNDHVNSEAAEDSFLESDYEDDAFSPLSEHFEKLGTPIVTKMLNKPNYPKNAVALFNRASISAKFLSRSQKASRTQTASTNDQRKRLEILKARFNNKINTNISTNLKSSMENIFSKETTSRSNIQESKHFKSCQNISQSNSEKTFHRLLSSPSFNEDVCKTSLQSSTPWRLLDSKDHSSKELNLKQNVWGRSSFGKSSVKSPGFDDTLSVDGNYEKTVVLRKKGDNRRQNRPRSMFVESMSQKMSNKTLMHCLSDTETNDNEVVQENIFPNNINFQSVNGLNLNQSLNRDLETSFCEKKSFQKQHSETHESLETVYWKHNQFLNSACETNVTSEDLYSNFSKDQNLGRIAVEINENICKLNLKSNYDDYAKNCDVDLVLKSPTLRSETIRSGSPPQRDTFFTDTSLLKKTSDNQESVSLVSCQNILHTFVKSYNDVRRLQCKVIEQPCSPIHSQIILLISKTYLALGNSMSEQREKLIEHLDLIDHQQDLIKSNLFQELENELLSNKESSTVLYLLEKYSNLLLDLTTTKIKEKSGI</sequence>
<keyword evidence="5" id="KW-0808">Transferase</keyword>
<feature type="repeat" description="WD" evidence="1">
    <location>
        <begin position="682"/>
        <end position="715"/>
    </location>
</feature>
<evidence type="ECO:0000313" key="4">
    <source>
        <dbReference type="Proteomes" id="UP001652625"/>
    </source>
</evidence>
<name>A0ABM4CGZ3_HYDVU</name>
<gene>
    <name evidence="5" type="primary">LOC100208491</name>
</gene>
<dbReference type="InterPro" id="IPR052779">
    <property type="entry name" value="WDR62"/>
</dbReference>
<dbReference type="SUPFAM" id="SSF50978">
    <property type="entry name" value="WD40 repeat-like"/>
    <property type="match status" value="2"/>
</dbReference>
<feature type="region of interest" description="Disordered" evidence="2">
    <location>
        <begin position="849"/>
        <end position="900"/>
    </location>
</feature>
<dbReference type="InterPro" id="IPR036322">
    <property type="entry name" value="WD40_repeat_dom_sf"/>
</dbReference>
<proteinExistence type="predicted"/>
<dbReference type="InterPro" id="IPR001680">
    <property type="entry name" value="WD40_rpt"/>
</dbReference>
<dbReference type="PANTHER" id="PTHR45589">
    <property type="entry name" value="WD REPEAT DOMAIN 62, ISOFORM G"/>
    <property type="match status" value="1"/>
</dbReference>
<dbReference type="PANTHER" id="PTHR45589:SF1">
    <property type="entry name" value="WD REPEAT DOMAIN 62, ISOFORM G"/>
    <property type="match status" value="1"/>
</dbReference>
<evidence type="ECO:0000313" key="5">
    <source>
        <dbReference type="RefSeq" id="XP_065660993.1"/>
    </source>
</evidence>
<keyword evidence="4" id="KW-1185">Reference proteome</keyword>
<feature type="domain" description="MABP1/WDR62 second WD40" evidence="3">
    <location>
        <begin position="381"/>
        <end position="715"/>
    </location>
</feature>
<feature type="region of interest" description="Disordered" evidence="2">
    <location>
        <begin position="1010"/>
        <end position="1029"/>
    </location>
</feature>
<dbReference type="InterPro" id="IPR015943">
    <property type="entry name" value="WD40/YVTN_repeat-like_dom_sf"/>
</dbReference>
<dbReference type="PROSITE" id="PS50082">
    <property type="entry name" value="WD_REPEATS_2"/>
    <property type="match status" value="1"/>
</dbReference>
<feature type="compositionally biased region" description="Basic and acidic residues" evidence="2">
    <location>
        <begin position="849"/>
        <end position="866"/>
    </location>
</feature>
<dbReference type="Pfam" id="PF24782">
    <property type="entry name" value="WD40_MABP1-WDR62_2nd"/>
    <property type="match status" value="1"/>
</dbReference>
<keyword evidence="5" id="KW-0418">Kinase</keyword>
<keyword evidence="1" id="KW-0853">WD repeat</keyword>
<evidence type="ECO:0000256" key="2">
    <source>
        <dbReference type="SAM" id="MobiDB-lite"/>
    </source>
</evidence>
<evidence type="ECO:0000256" key="1">
    <source>
        <dbReference type="PROSITE-ProRule" id="PRU00221"/>
    </source>
</evidence>
<protein>
    <submittedName>
        <fullName evidence="5">Mitogen-activated protein kinase-binding protein 1 isoform X4</fullName>
    </submittedName>
</protein>
<dbReference type="GeneID" id="100208491"/>
<dbReference type="SMART" id="SM00320">
    <property type="entry name" value="WD40"/>
    <property type="match status" value="12"/>
</dbReference>
<dbReference type="Proteomes" id="UP001652625">
    <property type="component" value="Chromosome 09"/>
</dbReference>
<feature type="compositionally biased region" description="Basic and acidic residues" evidence="2">
    <location>
        <begin position="875"/>
        <end position="886"/>
    </location>
</feature>
<organism evidence="4 5">
    <name type="scientific">Hydra vulgaris</name>
    <name type="common">Hydra</name>
    <name type="synonym">Hydra attenuata</name>
    <dbReference type="NCBI Taxonomy" id="6087"/>
    <lineage>
        <taxon>Eukaryota</taxon>
        <taxon>Metazoa</taxon>
        <taxon>Cnidaria</taxon>
        <taxon>Hydrozoa</taxon>
        <taxon>Hydroidolina</taxon>
        <taxon>Anthoathecata</taxon>
        <taxon>Aplanulata</taxon>
        <taxon>Hydridae</taxon>
        <taxon>Hydra</taxon>
    </lineage>
</organism>